<name>A0A8H7S9P1_9FUNG</name>
<dbReference type="InterPro" id="IPR057027">
    <property type="entry name" value="TPR_mt"/>
</dbReference>
<dbReference type="PROSITE" id="PS51375">
    <property type="entry name" value="PPR"/>
    <property type="match status" value="6"/>
</dbReference>
<evidence type="ECO:0000256" key="4">
    <source>
        <dbReference type="ARBA" id="ARBA00044511"/>
    </source>
</evidence>
<dbReference type="Pfam" id="PF23276">
    <property type="entry name" value="TPR_24"/>
    <property type="match status" value="1"/>
</dbReference>
<keyword evidence="2" id="KW-0677">Repeat</keyword>
<dbReference type="Gene3D" id="1.25.40.10">
    <property type="entry name" value="Tetratricopeptide repeat domain"/>
    <property type="match status" value="4"/>
</dbReference>
<dbReference type="InterPro" id="IPR002885">
    <property type="entry name" value="PPR_rpt"/>
</dbReference>
<dbReference type="PANTHER" id="PTHR47447:SF17">
    <property type="entry name" value="OS12G0638900 PROTEIN"/>
    <property type="match status" value="1"/>
</dbReference>
<evidence type="ECO:0000313" key="8">
    <source>
        <dbReference type="Proteomes" id="UP000646827"/>
    </source>
</evidence>
<comment type="caution">
    <text evidence="7">The sequence shown here is derived from an EMBL/GenBank/DDBJ whole genome shotgun (WGS) entry which is preliminary data.</text>
</comment>
<protein>
    <recommendedName>
        <fullName evidence="6">Pentatricopeptide repeat-containing protein-mitochondrial domain-containing protein</fullName>
    </recommendedName>
</protein>
<keyword evidence="8" id="KW-1185">Reference proteome</keyword>
<organism evidence="7 8">
    <name type="scientific">Circinella minor</name>
    <dbReference type="NCBI Taxonomy" id="1195481"/>
    <lineage>
        <taxon>Eukaryota</taxon>
        <taxon>Fungi</taxon>
        <taxon>Fungi incertae sedis</taxon>
        <taxon>Mucoromycota</taxon>
        <taxon>Mucoromycotina</taxon>
        <taxon>Mucoromycetes</taxon>
        <taxon>Mucorales</taxon>
        <taxon>Lichtheimiaceae</taxon>
        <taxon>Circinella</taxon>
    </lineage>
</organism>
<comment type="subunit">
    <text evidence="4">Binds to mitochondrial small subunit 15S rRNA.</text>
</comment>
<dbReference type="OrthoDB" id="185373at2759"/>
<comment type="function">
    <text evidence="3">Regulates mitochondrial small subunit maturation by controlling 15S rRNA 5'-end processing. Localizes to the 5' precursor of the 15S rRNA in a position that is subsequently occupied by mS47 in the mature yeast mtSSU. Uses structure and sequence-specific RNA recognition, binding to a single-stranded region of the precursor and specifically recognizing bases -6 to -1. The exchange of Ccm1 for mS47 is coupled to the irreversible removal of precursor rRNA that is accompanied by conformational changes of the mitoribosomal proteins uS5m and mS26. These conformational changes signal completion of 5'-end rRNA processing through protection of the mature 5'-end of the 15S rRNA and stabilization of mS47. The removal of the 5' precursor together with the dissociation of Ccm1 may be catalyzed by the 5'-3' exoribonuclease Pet127. Involved in the specific removal of group I introns in mitochondrial encoded transcripts.</text>
</comment>
<feature type="repeat" description="PPR" evidence="5">
    <location>
        <begin position="163"/>
        <end position="197"/>
    </location>
</feature>
<dbReference type="InterPro" id="IPR011990">
    <property type="entry name" value="TPR-like_helical_dom_sf"/>
</dbReference>
<dbReference type="PANTHER" id="PTHR47447">
    <property type="entry name" value="OS03G0856100 PROTEIN"/>
    <property type="match status" value="1"/>
</dbReference>
<gene>
    <name evidence="7" type="ORF">INT45_009535</name>
</gene>
<comment type="similarity">
    <text evidence="1">Belongs to the CCM1 family.</text>
</comment>
<sequence>MHRLNHLRCCRTPVRRPQLVSRNFNTTNSNSNTNVSKNDFASTLITYNHPTAPLAAFNQRLTEKLRYRSSPKRVLQEVLAITNEIKSKKLRFDLNTYNALLAAYMRARNDNGVLRTLRDMKESGVKPTLESYNTMLEAFGVTGRLDSQAEVLEDMKQNNIALSLTSYTHLLRGALTTNAVEHALDIMDQMKTKGIQPNAVCYTMVINSCLQVHDSETAFHLLKEAEDTGMVAVSNPRMYLDVMRVTAFNDASEQAEYCWNKAINTYAMRPDEGTCLNVLRVAAKSGNAKLATDVIRQLSTSGFPYKEHYFSPLMEAFVIKKDLKSAFNVLDIMRVSGVAPTSRTTSAIRQALRGNIQAIDDAYYLLEELKKEGRNVDVTAFNVIVEACAEAEDLQRTVATYREAQNLGVVPDVDTYNAVLEACVKTANKGMGNVVINEMKKADIMPNVDTYSRMIALSCTQRNYEDAFSYLEEMKSYGVIPPQSCYSNLTRKLAAAGDPRFHMALEEMETFGYPVTSRIRALWK</sequence>
<reference evidence="7 8" key="1">
    <citation type="submission" date="2020-12" db="EMBL/GenBank/DDBJ databases">
        <title>Metabolic potential, ecology and presence of endohyphal bacteria is reflected in genomic diversity of Mucoromycotina.</title>
        <authorList>
            <person name="Muszewska A."/>
            <person name="Okrasinska A."/>
            <person name="Steczkiewicz K."/>
            <person name="Drgas O."/>
            <person name="Orlowska M."/>
            <person name="Perlinska-Lenart U."/>
            <person name="Aleksandrzak-Piekarczyk T."/>
            <person name="Szatraj K."/>
            <person name="Zielenkiewicz U."/>
            <person name="Pilsyk S."/>
            <person name="Malc E."/>
            <person name="Mieczkowski P."/>
            <person name="Kruszewska J.S."/>
            <person name="Biernat P."/>
            <person name="Pawlowska J."/>
        </authorList>
    </citation>
    <scope>NUCLEOTIDE SEQUENCE [LARGE SCALE GENOMIC DNA]</scope>
    <source>
        <strain evidence="7 8">CBS 142.35</strain>
    </source>
</reference>
<dbReference type="NCBIfam" id="TIGR00756">
    <property type="entry name" value="PPR"/>
    <property type="match status" value="3"/>
</dbReference>
<evidence type="ECO:0000256" key="3">
    <source>
        <dbReference type="ARBA" id="ARBA00044493"/>
    </source>
</evidence>
<feature type="repeat" description="PPR" evidence="5">
    <location>
        <begin position="412"/>
        <end position="446"/>
    </location>
</feature>
<proteinExistence type="inferred from homology"/>
<feature type="repeat" description="PPR" evidence="5">
    <location>
        <begin position="447"/>
        <end position="481"/>
    </location>
</feature>
<dbReference type="EMBL" id="JAEPRB010000031">
    <property type="protein sequence ID" value="KAG2225206.1"/>
    <property type="molecule type" value="Genomic_DNA"/>
</dbReference>
<dbReference type="AlphaFoldDB" id="A0A8H7S9P1"/>
<evidence type="ECO:0000259" key="6">
    <source>
        <dbReference type="Pfam" id="PF23276"/>
    </source>
</evidence>
<feature type="repeat" description="PPR" evidence="5">
    <location>
        <begin position="128"/>
        <end position="162"/>
    </location>
</feature>
<dbReference type="Pfam" id="PF13812">
    <property type="entry name" value="PPR_3"/>
    <property type="match status" value="2"/>
</dbReference>
<feature type="repeat" description="PPR" evidence="5">
    <location>
        <begin position="93"/>
        <end position="127"/>
    </location>
</feature>
<feature type="domain" description="Pentatricopeptide repeat-containing protein-mitochondrial" evidence="6">
    <location>
        <begin position="272"/>
        <end position="403"/>
    </location>
</feature>
<accession>A0A8H7S9P1</accession>
<feature type="repeat" description="PPR" evidence="5">
    <location>
        <begin position="377"/>
        <end position="411"/>
    </location>
</feature>
<evidence type="ECO:0000256" key="1">
    <source>
        <dbReference type="ARBA" id="ARBA00006192"/>
    </source>
</evidence>
<evidence type="ECO:0000313" key="7">
    <source>
        <dbReference type="EMBL" id="KAG2225206.1"/>
    </source>
</evidence>
<dbReference type="Proteomes" id="UP000646827">
    <property type="component" value="Unassembled WGS sequence"/>
</dbReference>
<evidence type="ECO:0000256" key="2">
    <source>
        <dbReference type="ARBA" id="ARBA00022737"/>
    </source>
</evidence>
<dbReference type="Pfam" id="PF13041">
    <property type="entry name" value="PPR_2"/>
    <property type="match status" value="1"/>
</dbReference>
<evidence type="ECO:0000256" key="5">
    <source>
        <dbReference type="PROSITE-ProRule" id="PRU00708"/>
    </source>
</evidence>